<dbReference type="RefSeq" id="WP_211630103.1">
    <property type="nucleotide sequence ID" value="NZ_CP073100.1"/>
</dbReference>
<name>A0A975G634_9BACT</name>
<dbReference type="KEGG" id="lamb:KBB96_14195"/>
<evidence type="ECO:0000313" key="2">
    <source>
        <dbReference type="Proteomes" id="UP000676169"/>
    </source>
</evidence>
<evidence type="ECO:0000313" key="1">
    <source>
        <dbReference type="EMBL" id="QUE50014.1"/>
    </source>
</evidence>
<protein>
    <submittedName>
        <fullName evidence="1">Uncharacterized protein</fullName>
    </submittedName>
</protein>
<proteinExistence type="predicted"/>
<gene>
    <name evidence="1" type="ORF">KBB96_14195</name>
</gene>
<sequence length="199" mass="21611">MRRETGIAAVCACGAAVCLLWPWLEQGRGISPSPVTAASPARPKRERENFWQDARIPEPGHFREPSALASTAGAATGIDHRTRIGELLEKGDSNGVTIELVDWFSTDPAGARDWLETRESLGFCQPALKMVAVSFATRGDCDLALEWTELLESPAERDDAVARIYSTGFVSGRFSSEDLAAAPLTDEHRRAILEGKAND</sequence>
<accession>A0A975G634</accession>
<dbReference type="EMBL" id="CP073100">
    <property type="protein sequence ID" value="QUE50014.1"/>
    <property type="molecule type" value="Genomic_DNA"/>
</dbReference>
<dbReference type="Proteomes" id="UP000676169">
    <property type="component" value="Chromosome"/>
</dbReference>
<reference evidence="1" key="1">
    <citation type="submission" date="2021-04" db="EMBL/GenBank/DDBJ databases">
        <title>Luteolibacter sp. 32A isolated from the skin of an Anderson's salamander (Ambystoma andersonii).</title>
        <authorList>
            <person name="Spergser J."/>
            <person name="Busse H.-J."/>
        </authorList>
    </citation>
    <scope>NUCLEOTIDE SEQUENCE</scope>
    <source>
        <strain evidence="1">32A</strain>
    </source>
</reference>
<organism evidence="1 2">
    <name type="scientific">Luteolibacter ambystomatis</name>
    <dbReference type="NCBI Taxonomy" id="2824561"/>
    <lineage>
        <taxon>Bacteria</taxon>
        <taxon>Pseudomonadati</taxon>
        <taxon>Verrucomicrobiota</taxon>
        <taxon>Verrucomicrobiia</taxon>
        <taxon>Verrucomicrobiales</taxon>
        <taxon>Verrucomicrobiaceae</taxon>
        <taxon>Luteolibacter</taxon>
    </lineage>
</organism>
<dbReference type="AlphaFoldDB" id="A0A975G634"/>
<keyword evidence="2" id="KW-1185">Reference proteome</keyword>